<evidence type="ECO:0000313" key="2">
    <source>
        <dbReference type="EMBL" id="KPV45080.1"/>
    </source>
</evidence>
<feature type="transmembrane region" description="Helical" evidence="1">
    <location>
        <begin position="212"/>
        <end position="232"/>
    </location>
</feature>
<dbReference type="GO" id="GO:0008233">
    <property type="term" value="F:peptidase activity"/>
    <property type="evidence" value="ECO:0007669"/>
    <property type="project" value="InterPro"/>
</dbReference>
<sequence length="294" mass="32769">MPQSGTQESSESVHTESKTSSKSIGWHLLRVLRSRFYWGILVFAIIPILLETLGINVVSGMLVYFSVFWFFIFRSLVKTTPLRRTIIADILAYLFTAIIGTAVAFYVENFWVSIGAGPLLQSHILSITIPTYVVVVGLTEEFAKQIVVLLGVVYVRVRHKRIKPFDFMMMGISSGLGFSAVENVSYVQKGLMNEVVHHTVGLGLVTALSRALYTPFLHAVFAGIVAYGLGLAAEKGREAWWIAVAMWLLAACFHGLYDATVGIDVTWALIDVAIAYFVFLAFLLREKTFREKSE</sequence>
<dbReference type="EMBL" id="LJCO01000014">
    <property type="protein sequence ID" value="KPV45080.1"/>
    <property type="molecule type" value="Genomic_DNA"/>
</dbReference>
<feature type="transmembrane region" description="Helical" evidence="1">
    <location>
        <begin position="36"/>
        <end position="55"/>
    </location>
</feature>
<evidence type="ECO:0000256" key="1">
    <source>
        <dbReference type="SAM" id="Phobius"/>
    </source>
</evidence>
<feature type="transmembrane region" description="Helical" evidence="1">
    <location>
        <begin position="167"/>
        <end position="187"/>
    </location>
</feature>
<feature type="transmembrane region" description="Helical" evidence="1">
    <location>
        <begin position="61"/>
        <end position="77"/>
    </location>
</feature>
<dbReference type="AlphaFoldDB" id="A0A0P9CZD1"/>
<feature type="transmembrane region" description="Helical" evidence="1">
    <location>
        <begin position="127"/>
        <end position="155"/>
    </location>
</feature>
<keyword evidence="1" id="KW-0472">Membrane</keyword>
<dbReference type="Pfam" id="PF13367">
    <property type="entry name" value="PrsW-protease"/>
    <property type="match status" value="1"/>
</dbReference>
<protein>
    <recommendedName>
        <fullName evidence="4">Protease PrsW</fullName>
    </recommendedName>
</protein>
<dbReference type="PATRIC" id="fig|471514.4.peg.574"/>
<gene>
    <name evidence="2" type="ORF">AN477_03540</name>
</gene>
<evidence type="ECO:0008006" key="4">
    <source>
        <dbReference type="Google" id="ProtNLM"/>
    </source>
</evidence>
<feature type="transmembrane region" description="Helical" evidence="1">
    <location>
        <begin position="86"/>
        <end position="107"/>
    </location>
</feature>
<accession>A0A0P9CZD1</accession>
<dbReference type="InterPro" id="IPR026898">
    <property type="entry name" value="PrsW"/>
</dbReference>
<feature type="transmembrane region" description="Helical" evidence="1">
    <location>
        <begin position="239"/>
        <end position="257"/>
    </location>
</feature>
<dbReference type="Proteomes" id="UP000050482">
    <property type="component" value="Unassembled WGS sequence"/>
</dbReference>
<reference evidence="2 3" key="1">
    <citation type="submission" date="2015-09" db="EMBL/GenBank/DDBJ databases">
        <title>Draft genome sequence of Alicyclobacillus ferrooxydans DSM 22381.</title>
        <authorList>
            <person name="Hemp J."/>
        </authorList>
    </citation>
    <scope>NUCLEOTIDE SEQUENCE [LARGE SCALE GENOMIC DNA]</scope>
    <source>
        <strain evidence="2 3">TC-34</strain>
    </source>
</reference>
<keyword evidence="1" id="KW-1133">Transmembrane helix</keyword>
<organism evidence="2 3">
    <name type="scientific">Alicyclobacillus ferrooxydans</name>
    <dbReference type="NCBI Taxonomy" id="471514"/>
    <lineage>
        <taxon>Bacteria</taxon>
        <taxon>Bacillati</taxon>
        <taxon>Bacillota</taxon>
        <taxon>Bacilli</taxon>
        <taxon>Bacillales</taxon>
        <taxon>Alicyclobacillaceae</taxon>
        <taxon>Alicyclobacillus</taxon>
    </lineage>
</organism>
<evidence type="ECO:0000313" key="3">
    <source>
        <dbReference type="Proteomes" id="UP000050482"/>
    </source>
</evidence>
<dbReference type="STRING" id="471514.AN477_03540"/>
<feature type="transmembrane region" description="Helical" evidence="1">
    <location>
        <begin position="263"/>
        <end position="284"/>
    </location>
</feature>
<dbReference type="PANTHER" id="PTHR36844">
    <property type="entry name" value="PROTEASE PRSW"/>
    <property type="match status" value="1"/>
</dbReference>
<dbReference type="RefSeq" id="WP_054967803.1">
    <property type="nucleotide sequence ID" value="NZ_LJCO01000014.1"/>
</dbReference>
<keyword evidence="1" id="KW-0812">Transmembrane</keyword>
<comment type="caution">
    <text evidence="2">The sequence shown here is derived from an EMBL/GenBank/DDBJ whole genome shotgun (WGS) entry which is preliminary data.</text>
</comment>
<proteinExistence type="predicted"/>
<dbReference type="PANTHER" id="PTHR36844:SF1">
    <property type="entry name" value="PROTEASE PRSW"/>
    <property type="match status" value="1"/>
</dbReference>
<keyword evidence="3" id="KW-1185">Reference proteome</keyword>
<name>A0A0P9CZD1_9BACL</name>